<proteinExistence type="predicted"/>
<gene>
    <name evidence="1" type="ORF">CEXT_797731</name>
</gene>
<evidence type="ECO:0000313" key="2">
    <source>
        <dbReference type="Proteomes" id="UP001054945"/>
    </source>
</evidence>
<protein>
    <submittedName>
        <fullName evidence="1">Uncharacterized protein</fullName>
    </submittedName>
</protein>
<organism evidence="1 2">
    <name type="scientific">Caerostris extrusa</name>
    <name type="common">Bark spider</name>
    <name type="synonym">Caerostris bankana</name>
    <dbReference type="NCBI Taxonomy" id="172846"/>
    <lineage>
        <taxon>Eukaryota</taxon>
        <taxon>Metazoa</taxon>
        <taxon>Ecdysozoa</taxon>
        <taxon>Arthropoda</taxon>
        <taxon>Chelicerata</taxon>
        <taxon>Arachnida</taxon>
        <taxon>Araneae</taxon>
        <taxon>Araneomorphae</taxon>
        <taxon>Entelegynae</taxon>
        <taxon>Araneoidea</taxon>
        <taxon>Araneidae</taxon>
        <taxon>Caerostris</taxon>
    </lineage>
</organism>
<sequence>MLEEPFPPLQNNTVLKGTMEEQSLSETSKYSLSLSDTLEFKILDDRIVRCTSEIHKQYNAKVSEETPRSETAKMVNKVVEKYLQSLSLSDTLEIWQFLDDRIVRCTGEIHKQYNAKVSEETPRSETAKMVNKVVEKYLQSLSLSDTLEIWQFLDDRIVRCTGEIHKQYNAKVSEETPRSETAKMVNKVVEKYLQSLSLSDTLEIWQFLDDRIVRCTGEIHKQYNAKVSEETPRSETAKMVNKVVEKYLQSLSLSDTLEIWQFLDDRIVRCTGEIHKQYNAKVSEETPRSETAKMVNKVVEKYLQSLSLNDTLEIWQFLDDRIVRCTGEIHKQYNAKVSEETPRSETAKMVNKVVEKYLQSLSLSDTLEIWQFLDDRIVRCTGEIHKQYNAKVSEETPRSETAKMVNKVVEKYLQSLSLSDTLEIWQFLDDRIVRCTGEIHKQYNAKVSEETPRSETAKMVNKVVEKYLQSLSLSDTLEIWQFLDDRIVRCTGEIHKQYNAKVSEETPRSETAKMVNKVVEKYLQSLSLSDTLEIWQFLDDRIVRCTGEIHKQYNAKVSEETPRSETAKMVNKVVEKYLQSLSLSDTLEIWQFLDDRIVRCTGEIHKQYNAKVSEETPRSETAKMVNKVVEKYLQSLSLSDTLEIWQFLDDRIVRCTGEIHKQYNAKVSEETPRSETAKMVNKVVEKYLQSLSLNDTLEIWQFLDDWYGSSRENDASVSN</sequence>
<dbReference type="Proteomes" id="UP001054945">
    <property type="component" value="Unassembled WGS sequence"/>
</dbReference>
<comment type="caution">
    <text evidence="1">The sequence shown here is derived from an EMBL/GenBank/DDBJ whole genome shotgun (WGS) entry which is preliminary data.</text>
</comment>
<reference evidence="1 2" key="1">
    <citation type="submission" date="2021-06" db="EMBL/GenBank/DDBJ databases">
        <title>Caerostris extrusa draft genome.</title>
        <authorList>
            <person name="Kono N."/>
            <person name="Arakawa K."/>
        </authorList>
    </citation>
    <scope>NUCLEOTIDE SEQUENCE [LARGE SCALE GENOMIC DNA]</scope>
</reference>
<keyword evidence="2" id="KW-1185">Reference proteome</keyword>
<dbReference type="EMBL" id="BPLR01020343">
    <property type="protein sequence ID" value="GIX77627.1"/>
    <property type="molecule type" value="Genomic_DNA"/>
</dbReference>
<accession>A0AAV4MYK9</accession>
<evidence type="ECO:0000313" key="1">
    <source>
        <dbReference type="EMBL" id="GIX77627.1"/>
    </source>
</evidence>
<name>A0AAV4MYK9_CAEEX</name>
<dbReference type="AlphaFoldDB" id="A0AAV4MYK9"/>